<dbReference type="NCBIfam" id="TIGR00045">
    <property type="entry name" value="glycerate kinase"/>
    <property type="match status" value="1"/>
</dbReference>
<dbReference type="Proteomes" id="UP000327294">
    <property type="component" value="Chromosome"/>
</dbReference>
<reference evidence="5 6" key="1">
    <citation type="submission" date="2019-10" db="EMBL/GenBank/DDBJ databases">
        <title>Streptomyces sp. strain GY16 isolated from leaves of Broussonetia papyrifera.</title>
        <authorList>
            <person name="Mo P."/>
        </authorList>
    </citation>
    <scope>NUCLEOTIDE SEQUENCE [LARGE SCALE GENOMIC DNA]</scope>
    <source>
        <strain evidence="5 6">GY16</strain>
    </source>
</reference>
<accession>A0A5P8KJ73</accession>
<dbReference type="PANTHER" id="PTHR21599:SF0">
    <property type="entry name" value="GLYCERATE KINASE"/>
    <property type="match status" value="1"/>
</dbReference>
<dbReference type="KEGG" id="sphv:F9278_39450"/>
<dbReference type="GO" id="GO:0008887">
    <property type="term" value="F:glycerate kinase activity"/>
    <property type="evidence" value="ECO:0007669"/>
    <property type="project" value="UniProtKB-UniRule"/>
</dbReference>
<dbReference type="Gene3D" id="3.40.50.10350">
    <property type="entry name" value="Glycerate kinase, domain 1"/>
    <property type="match status" value="1"/>
</dbReference>
<dbReference type="EMBL" id="CP045096">
    <property type="protein sequence ID" value="QFR03101.1"/>
    <property type="molecule type" value="Genomic_DNA"/>
</dbReference>
<organism evidence="5 6">
    <name type="scientific">Streptomyces phaeolivaceus</name>
    <dbReference type="NCBI Taxonomy" id="2653200"/>
    <lineage>
        <taxon>Bacteria</taxon>
        <taxon>Bacillati</taxon>
        <taxon>Actinomycetota</taxon>
        <taxon>Actinomycetes</taxon>
        <taxon>Kitasatosporales</taxon>
        <taxon>Streptomycetaceae</taxon>
        <taxon>Streptomyces</taxon>
    </lineage>
</organism>
<dbReference type="InterPro" id="IPR018197">
    <property type="entry name" value="Glycerate_kinase_RE-like"/>
</dbReference>
<evidence type="ECO:0000256" key="3">
    <source>
        <dbReference type="ARBA" id="ARBA00022777"/>
    </source>
</evidence>
<dbReference type="PANTHER" id="PTHR21599">
    <property type="entry name" value="GLYCERATE KINASE"/>
    <property type="match status" value="1"/>
</dbReference>
<dbReference type="Gene3D" id="3.90.1510.10">
    <property type="entry name" value="Glycerate kinase, domain 2"/>
    <property type="match status" value="1"/>
</dbReference>
<dbReference type="AlphaFoldDB" id="A0A5P8KJ73"/>
<name>A0A5P8KJ73_9ACTN</name>
<evidence type="ECO:0000256" key="1">
    <source>
        <dbReference type="ARBA" id="ARBA00006284"/>
    </source>
</evidence>
<keyword evidence="2 4" id="KW-0808">Transferase</keyword>
<keyword evidence="3 4" id="KW-0418">Kinase</keyword>
<dbReference type="GO" id="GO:0031388">
    <property type="term" value="P:organic acid phosphorylation"/>
    <property type="evidence" value="ECO:0007669"/>
    <property type="project" value="UniProtKB-UniRule"/>
</dbReference>
<evidence type="ECO:0000256" key="2">
    <source>
        <dbReference type="ARBA" id="ARBA00022679"/>
    </source>
</evidence>
<dbReference type="InterPro" id="IPR036129">
    <property type="entry name" value="Glycerate_kinase_sf"/>
</dbReference>
<dbReference type="Pfam" id="PF02595">
    <property type="entry name" value="Gly_kinase"/>
    <property type="match status" value="1"/>
</dbReference>
<keyword evidence="6" id="KW-1185">Reference proteome</keyword>
<evidence type="ECO:0000256" key="4">
    <source>
        <dbReference type="PIRNR" id="PIRNR006078"/>
    </source>
</evidence>
<dbReference type="InterPro" id="IPR018193">
    <property type="entry name" value="Glyc_kinase_flavodox-like_fold"/>
</dbReference>
<evidence type="ECO:0000313" key="6">
    <source>
        <dbReference type="Proteomes" id="UP000327294"/>
    </source>
</evidence>
<protein>
    <submittedName>
        <fullName evidence="5">Glycerate kinase</fullName>
    </submittedName>
</protein>
<proteinExistence type="inferred from homology"/>
<sequence length="392" mass="38883">MDGTGKYIDTDTATDTAIPRVLIAADKFKGTLTAVQVAERVTAGLRRVLPDLAVEALPVADGGDGTVAAAVAAGFERREARVAGPLGEPVTAAYALRGDTAVVEMAEASGLQRLPEGVLAPLTASTYGSGELLRAALDAGARVIVFGVGGSATTDGGAGMLVALGARFLDAAGEPVGPGGGGLRALATADLSGLDERLASIDLVLASDVDNPLTGPKGAPAVYGPQKGASGEDVAVLDAALGHFAAVLEKTLGERAAGHALAPGAGAAGGIGYGALVLGARFRPGIEVMLDVLGFAGALEKATLVITGEGSLDEQTLHGKAPAGVAAAARAAGKEVVAVCGRLALAPEALGRAGIRRAYPLTDVEPDVSRCVADPGPILEAVAERIGRDFLI</sequence>
<comment type="similarity">
    <text evidence="1 4">Belongs to the glycerate kinase type-1 family.</text>
</comment>
<evidence type="ECO:0000313" key="5">
    <source>
        <dbReference type="EMBL" id="QFR03101.1"/>
    </source>
</evidence>
<dbReference type="InterPro" id="IPR004381">
    <property type="entry name" value="Glycerate_kinase"/>
</dbReference>
<dbReference type="RefSeq" id="WP_152174402.1">
    <property type="nucleotide sequence ID" value="NZ_CP045096.1"/>
</dbReference>
<gene>
    <name evidence="5" type="ORF">F9278_39450</name>
</gene>
<dbReference type="SUPFAM" id="SSF110738">
    <property type="entry name" value="Glycerate kinase I"/>
    <property type="match status" value="1"/>
</dbReference>
<dbReference type="PIRSF" id="PIRSF006078">
    <property type="entry name" value="GlxK"/>
    <property type="match status" value="1"/>
</dbReference>